<dbReference type="Proteomes" id="UP000217895">
    <property type="component" value="Chromosome"/>
</dbReference>
<proteinExistence type="predicted"/>
<accession>A0A1Z4JES0</accession>
<evidence type="ECO:0000313" key="4">
    <source>
        <dbReference type="Proteomes" id="UP000217895"/>
    </source>
</evidence>
<feature type="coiled-coil region" evidence="1">
    <location>
        <begin position="51"/>
        <end position="107"/>
    </location>
</feature>
<dbReference type="EMBL" id="AP018203">
    <property type="protein sequence ID" value="BAY55262.1"/>
    <property type="molecule type" value="Genomic_DNA"/>
</dbReference>
<reference evidence="3 4" key="1">
    <citation type="submission" date="2017-06" db="EMBL/GenBank/DDBJ databases">
        <title>Genome sequencing of cyanobaciteial culture collection at National Institute for Environmental Studies (NIES).</title>
        <authorList>
            <person name="Hirose Y."/>
            <person name="Shimura Y."/>
            <person name="Fujisawa T."/>
            <person name="Nakamura Y."/>
            <person name="Kawachi M."/>
        </authorList>
    </citation>
    <scope>NUCLEOTIDE SEQUENCE [LARGE SCALE GENOMIC DNA]</scope>
    <source>
        <strain evidence="3 4">NIES-2135</strain>
    </source>
</reference>
<organism evidence="3 4">
    <name type="scientific">Leptolyngbya boryana NIES-2135</name>
    <dbReference type="NCBI Taxonomy" id="1973484"/>
    <lineage>
        <taxon>Bacteria</taxon>
        <taxon>Bacillati</taxon>
        <taxon>Cyanobacteriota</taxon>
        <taxon>Cyanophyceae</taxon>
        <taxon>Leptolyngbyales</taxon>
        <taxon>Leptolyngbyaceae</taxon>
        <taxon>Leptolyngbya group</taxon>
        <taxon>Leptolyngbya</taxon>
    </lineage>
</organism>
<dbReference type="AlphaFoldDB" id="A0A1Z4JES0"/>
<sequence>MNGRSAQIASTLAQQFGVDPNLIGLATPELSNELRIRANNMRQQVEISKAVVESIKMIAECQAQIEALRKEAIEATMQRRQEIEKMSSQLEIAIEKHEQTLKKIQQDTTHGVRLAQRKGSLDLKAGTNKFKLELQAMRKVAIAKMRVDREISKQKVSADVERIKQQPEEAKAKSEDRRDFANFINGRTTSYTPKAASSRAIFN</sequence>
<evidence type="ECO:0000256" key="2">
    <source>
        <dbReference type="SAM" id="MobiDB-lite"/>
    </source>
</evidence>
<keyword evidence="4" id="KW-1185">Reference proteome</keyword>
<protein>
    <submittedName>
        <fullName evidence="3">Uncharacterized protein</fullName>
    </submittedName>
</protein>
<name>A0A1Z4JES0_LEPBY</name>
<feature type="compositionally biased region" description="Basic and acidic residues" evidence="2">
    <location>
        <begin position="162"/>
        <end position="180"/>
    </location>
</feature>
<evidence type="ECO:0000256" key="1">
    <source>
        <dbReference type="SAM" id="Coils"/>
    </source>
</evidence>
<gene>
    <name evidence="3" type="ORF">NIES2135_20850</name>
</gene>
<feature type="region of interest" description="Disordered" evidence="2">
    <location>
        <begin position="162"/>
        <end position="203"/>
    </location>
</feature>
<evidence type="ECO:0000313" key="3">
    <source>
        <dbReference type="EMBL" id="BAY55262.1"/>
    </source>
</evidence>
<keyword evidence="1" id="KW-0175">Coiled coil</keyword>